<dbReference type="GO" id="GO:0009733">
    <property type="term" value="P:response to auxin"/>
    <property type="evidence" value="ECO:0007669"/>
    <property type="project" value="InterPro"/>
</dbReference>
<dbReference type="PROSITE" id="PS51257">
    <property type="entry name" value="PROKAR_LIPOPROTEIN"/>
    <property type="match status" value="1"/>
</dbReference>
<evidence type="ECO:0000256" key="2">
    <source>
        <dbReference type="SAM" id="SignalP"/>
    </source>
</evidence>
<dbReference type="InterPro" id="IPR003676">
    <property type="entry name" value="SAUR_fam"/>
</dbReference>
<gene>
    <name evidence="3" type="ORF">RJ641_019452</name>
</gene>
<comment type="caution">
    <text evidence="3">The sequence shown here is derived from an EMBL/GenBank/DDBJ whole genome shotgun (WGS) entry which is preliminary data.</text>
</comment>
<protein>
    <submittedName>
        <fullName evidence="3">Small auxin-up RNA</fullName>
    </submittedName>
</protein>
<feature type="chain" id="PRO_5042862527" evidence="2">
    <location>
        <begin position="17"/>
        <end position="137"/>
    </location>
</feature>
<accession>A0AAN8YXD6</accession>
<keyword evidence="4" id="KW-1185">Reference proteome</keyword>
<sequence length="137" mass="15434">MLRLLYSLLICTAAAAACFETEGMTHLLRSYPQQPFTGCRMGVRLHSVMSNAKQIHKLQSLLTKNRSNVPKGHIPVYVGEVHKKRFVIPTSNLNHPLFLDFLNRAEEEFGFDHPMGSPTIPCNQDAFIDLTSQLNPL</sequence>
<dbReference type="Pfam" id="PF02519">
    <property type="entry name" value="Auxin_inducible"/>
    <property type="match status" value="1"/>
</dbReference>
<dbReference type="EMBL" id="JBAMMX010000024">
    <property type="protein sequence ID" value="KAK6916591.1"/>
    <property type="molecule type" value="Genomic_DNA"/>
</dbReference>
<dbReference type="AlphaFoldDB" id="A0AAN8YXD6"/>
<evidence type="ECO:0000313" key="3">
    <source>
        <dbReference type="EMBL" id="KAK6916591.1"/>
    </source>
</evidence>
<reference evidence="3 4" key="1">
    <citation type="submission" date="2023-12" db="EMBL/GenBank/DDBJ databases">
        <title>A high-quality genome assembly for Dillenia turbinata (Dilleniales).</title>
        <authorList>
            <person name="Chanderbali A."/>
        </authorList>
    </citation>
    <scope>NUCLEOTIDE SEQUENCE [LARGE SCALE GENOMIC DNA]</scope>
    <source>
        <strain evidence="3">LSX21</strain>
        <tissue evidence="3">Leaf</tissue>
    </source>
</reference>
<evidence type="ECO:0000313" key="4">
    <source>
        <dbReference type="Proteomes" id="UP001370490"/>
    </source>
</evidence>
<feature type="signal peptide" evidence="2">
    <location>
        <begin position="1"/>
        <end position="16"/>
    </location>
</feature>
<dbReference type="PANTHER" id="PTHR31929">
    <property type="entry name" value="SAUR-LIKE AUXIN-RESPONSIVE PROTEIN FAMILY-RELATED"/>
    <property type="match status" value="1"/>
</dbReference>
<comment type="similarity">
    <text evidence="1">Belongs to the ARG7 family.</text>
</comment>
<name>A0AAN8YXD6_9MAGN</name>
<dbReference type="Proteomes" id="UP001370490">
    <property type="component" value="Unassembled WGS sequence"/>
</dbReference>
<organism evidence="3 4">
    <name type="scientific">Dillenia turbinata</name>
    <dbReference type="NCBI Taxonomy" id="194707"/>
    <lineage>
        <taxon>Eukaryota</taxon>
        <taxon>Viridiplantae</taxon>
        <taxon>Streptophyta</taxon>
        <taxon>Embryophyta</taxon>
        <taxon>Tracheophyta</taxon>
        <taxon>Spermatophyta</taxon>
        <taxon>Magnoliopsida</taxon>
        <taxon>eudicotyledons</taxon>
        <taxon>Gunneridae</taxon>
        <taxon>Pentapetalae</taxon>
        <taxon>Dilleniales</taxon>
        <taxon>Dilleniaceae</taxon>
        <taxon>Dillenia</taxon>
    </lineage>
</organism>
<evidence type="ECO:0000256" key="1">
    <source>
        <dbReference type="ARBA" id="ARBA00006974"/>
    </source>
</evidence>
<keyword evidence="2" id="KW-0732">Signal</keyword>
<proteinExistence type="inferred from homology"/>